<feature type="binding site" description="axial binding residue" evidence="13">
    <location>
        <position position="458"/>
    </location>
    <ligand>
        <name>heme</name>
        <dbReference type="ChEBI" id="CHEBI:30413"/>
    </ligand>
    <ligandPart>
        <name>Fe</name>
        <dbReference type="ChEBI" id="CHEBI:18248"/>
    </ligandPart>
</feature>
<dbReference type="InterPro" id="IPR001128">
    <property type="entry name" value="Cyt_P450"/>
</dbReference>
<evidence type="ECO:0000256" key="9">
    <source>
        <dbReference type="ARBA" id="ARBA00023002"/>
    </source>
</evidence>
<dbReference type="PRINTS" id="PR00463">
    <property type="entry name" value="EP450I"/>
</dbReference>
<evidence type="ECO:0000256" key="11">
    <source>
        <dbReference type="ARBA" id="ARBA00023033"/>
    </source>
</evidence>
<keyword evidence="9 14" id="KW-0560">Oxidoreductase</keyword>
<evidence type="ECO:0000256" key="14">
    <source>
        <dbReference type="RuleBase" id="RU000461"/>
    </source>
</evidence>
<keyword evidence="17" id="KW-1185">Reference proteome</keyword>
<evidence type="ECO:0000313" key="16">
    <source>
        <dbReference type="EMBL" id="OXU32106.1"/>
    </source>
</evidence>
<evidence type="ECO:0000313" key="17">
    <source>
        <dbReference type="Proteomes" id="UP000215335"/>
    </source>
</evidence>
<comment type="caution">
    <text evidence="16">The sequence shown here is derived from an EMBL/GenBank/DDBJ whole genome shotgun (WGS) entry which is preliminary data.</text>
</comment>
<keyword evidence="11 14" id="KW-0503">Monooxygenase</keyword>
<dbReference type="InterPro" id="IPR050476">
    <property type="entry name" value="Insect_CytP450_Detox"/>
</dbReference>
<evidence type="ECO:0000256" key="13">
    <source>
        <dbReference type="PIRSR" id="PIRSR602401-1"/>
    </source>
</evidence>
<keyword evidence="6 13" id="KW-0479">Metal-binding</keyword>
<dbReference type="EMBL" id="NNAY01000006">
    <property type="protein sequence ID" value="OXU32106.1"/>
    <property type="molecule type" value="Genomic_DNA"/>
</dbReference>
<evidence type="ECO:0000256" key="7">
    <source>
        <dbReference type="ARBA" id="ARBA00022824"/>
    </source>
</evidence>
<organism evidence="16 17">
    <name type="scientific">Trichomalopsis sarcophagae</name>
    <dbReference type="NCBI Taxonomy" id="543379"/>
    <lineage>
        <taxon>Eukaryota</taxon>
        <taxon>Metazoa</taxon>
        <taxon>Ecdysozoa</taxon>
        <taxon>Arthropoda</taxon>
        <taxon>Hexapoda</taxon>
        <taxon>Insecta</taxon>
        <taxon>Pterygota</taxon>
        <taxon>Neoptera</taxon>
        <taxon>Endopterygota</taxon>
        <taxon>Hymenoptera</taxon>
        <taxon>Apocrita</taxon>
        <taxon>Proctotrupomorpha</taxon>
        <taxon>Chalcidoidea</taxon>
        <taxon>Pteromalidae</taxon>
        <taxon>Pteromalinae</taxon>
        <taxon>Trichomalopsis</taxon>
    </lineage>
</organism>
<dbReference type="GO" id="GO:0005789">
    <property type="term" value="C:endoplasmic reticulum membrane"/>
    <property type="evidence" value="ECO:0007669"/>
    <property type="project" value="UniProtKB-SubCell"/>
</dbReference>
<dbReference type="GO" id="GO:0004497">
    <property type="term" value="F:monooxygenase activity"/>
    <property type="evidence" value="ECO:0007669"/>
    <property type="project" value="UniProtKB-KW"/>
</dbReference>
<keyword evidence="15" id="KW-0812">Transmembrane</keyword>
<dbReference type="InterPro" id="IPR036396">
    <property type="entry name" value="Cyt_P450_sf"/>
</dbReference>
<sequence length="522" mass="60216">MDFYENLVYSKLFWATAVLFGVYLYLKYIMYNCWSRNGVPHDSPSIPLGNVPFSYFTENLPHGEIIRSSYEKYKNHRYHGLYILNEPILVVNDPELIRLILVKNFTNFCNRGTYYNESTDPLSCALPRLVDDKWKRLRAKLSPTFTSGSLKKMYPLFKEVCDKLIKTLDTALEESDVLEVKDIASRFTMDCISSIVWGFNVNSLQNPKHEFCKYGKIVNDFGKVFVLLSFYVPDMIDFYSYIPKKRKNVHAFFIYLFQKTVAYRRGNKIVRNDFLNMLMQLMDRGYVEKESEASSTNASGDDKLSMNEAVAQSVIFFAAGLETTSSALCCCLYELALHQDVQKKLQWEIDQAFASPEGLTYEKIFGMPYLDMVLCETLRKHPGSPVLNRISLADFDVPGSKFRIPKGMRLVIPVNGIHSDPNVYPDPDRFDPSRFTPENRAKRHPLVYLPFGEGPRHCIGKRLGVLKPKIALCYLLKNYSFFSCEKTQPRLSYMSNSFVQVPAGGVYLRVERRSKERTEAFP</sequence>
<dbReference type="InterPro" id="IPR002401">
    <property type="entry name" value="Cyt_P450_E_grp-I"/>
</dbReference>
<evidence type="ECO:0000256" key="3">
    <source>
        <dbReference type="ARBA" id="ARBA00004406"/>
    </source>
</evidence>
<evidence type="ECO:0000256" key="5">
    <source>
        <dbReference type="ARBA" id="ARBA00022617"/>
    </source>
</evidence>
<keyword evidence="5 13" id="KW-0349">Heme</keyword>
<dbReference type="GO" id="GO:0016705">
    <property type="term" value="F:oxidoreductase activity, acting on paired donors, with incorporation or reduction of molecular oxygen"/>
    <property type="evidence" value="ECO:0007669"/>
    <property type="project" value="InterPro"/>
</dbReference>
<dbReference type="PANTHER" id="PTHR24292">
    <property type="entry name" value="CYTOCHROME P450"/>
    <property type="match status" value="1"/>
</dbReference>
<dbReference type="PRINTS" id="PR00385">
    <property type="entry name" value="P450"/>
</dbReference>
<evidence type="ECO:0000256" key="1">
    <source>
        <dbReference type="ARBA" id="ARBA00001971"/>
    </source>
</evidence>
<dbReference type="GO" id="GO:0005506">
    <property type="term" value="F:iron ion binding"/>
    <property type="evidence" value="ECO:0007669"/>
    <property type="project" value="InterPro"/>
</dbReference>
<dbReference type="Proteomes" id="UP000215335">
    <property type="component" value="Unassembled WGS sequence"/>
</dbReference>
<gene>
    <name evidence="16" type="ORF">TSAR_002947</name>
</gene>
<evidence type="ECO:0008006" key="18">
    <source>
        <dbReference type="Google" id="ProtNLM"/>
    </source>
</evidence>
<accession>A0A232FMZ4</accession>
<dbReference type="PROSITE" id="PS00086">
    <property type="entry name" value="CYTOCHROME_P450"/>
    <property type="match status" value="1"/>
</dbReference>
<comment type="cofactor">
    <cofactor evidence="1 13">
        <name>heme</name>
        <dbReference type="ChEBI" id="CHEBI:30413"/>
    </cofactor>
</comment>
<dbReference type="Gene3D" id="1.10.630.10">
    <property type="entry name" value="Cytochrome P450"/>
    <property type="match status" value="1"/>
</dbReference>
<proteinExistence type="inferred from homology"/>
<comment type="subcellular location">
    <subcellularLocation>
        <location evidence="3">Endoplasmic reticulum membrane</location>
        <topology evidence="3">Peripheral membrane protein</topology>
    </subcellularLocation>
    <subcellularLocation>
        <location evidence="2">Microsome membrane</location>
        <topology evidence="2">Peripheral membrane protein</topology>
    </subcellularLocation>
</comment>
<keyword evidence="7" id="KW-0256">Endoplasmic reticulum</keyword>
<dbReference type="FunFam" id="1.10.630.10:FF:000042">
    <property type="entry name" value="Cytochrome P450"/>
    <property type="match status" value="1"/>
</dbReference>
<dbReference type="OrthoDB" id="2789670at2759"/>
<protein>
    <recommendedName>
        <fullName evidence="18">Cytochrome P450</fullName>
    </recommendedName>
</protein>
<evidence type="ECO:0000256" key="12">
    <source>
        <dbReference type="ARBA" id="ARBA00023136"/>
    </source>
</evidence>
<evidence type="ECO:0000256" key="8">
    <source>
        <dbReference type="ARBA" id="ARBA00022848"/>
    </source>
</evidence>
<dbReference type="SUPFAM" id="SSF48264">
    <property type="entry name" value="Cytochrome P450"/>
    <property type="match status" value="1"/>
</dbReference>
<keyword evidence="8" id="KW-0492">Microsome</keyword>
<dbReference type="STRING" id="543379.A0A232FMZ4"/>
<name>A0A232FMZ4_9HYME</name>
<dbReference type="PANTHER" id="PTHR24292:SF100">
    <property type="entry name" value="CYTOCHROME P450 6A16, ISOFORM B-RELATED"/>
    <property type="match status" value="1"/>
</dbReference>
<keyword evidence="12 15" id="KW-0472">Membrane</keyword>
<evidence type="ECO:0000256" key="6">
    <source>
        <dbReference type="ARBA" id="ARBA00022723"/>
    </source>
</evidence>
<comment type="similarity">
    <text evidence="4 14">Belongs to the cytochrome P450 family.</text>
</comment>
<dbReference type="Pfam" id="PF00067">
    <property type="entry name" value="p450"/>
    <property type="match status" value="1"/>
</dbReference>
<evidence type="ECO:0000256" key="2">
    <source>
        <dbReference type="ARBA" id="ARBA00004174"/>
    </source>
</evidence>
<evidence type="ECO:0000256" key="15">
    <source>
        <dbReference type="SAM" id="Phobius"/>
    </source>
</evidence>
<evidence type="ECO:0000256" key="10">
    <source>
        <dbReference type="ARBA" id="ARBA00023004"/>
    </source>
</evidence>
<keyword evidence="10 13" id="KW-0408">Iron</keyword>
<dbReference type="AlphaFoldDB" id="A0A232FMZ4"/>
<dbReference type="CDD" id="cd11056">
    <property type="entry name" value="CYP6-like"/>
    <property type="match status" value="1"/>
</dbReference>
<keyword evidence="15" id="KW-1133">Transmembrane helix</keyword>
<dbReference type="InterPro" id="IPR017972">
    <property type="entry name" value="Cyt_P450_CS"/>
</dbReference>
<feature type="transmembrane region" description="Helical" evidence="15">
    <location>
        <begin position="12"/>
        <end position="31"/>
    </location>
</feature>
<evidence type="ECO:0000256" key="4">
    <source>
        <dbReference type="ARBA" id="ARBA00010617"/>
    </source>
</evidence>
<reference evidence="16 17" key="1">
    <citation type="journal article" date="2017" name="Curr. Biol.">
        <title>The Evolution of Venom by Co-option of Single-Copy Genes.</title>
        <authorList>
            <person name="Martinson E.O."/>
            <person name="Mrinalini"/>
            <person name="Kelkar Y.D."/>
            <person name="Chang C.H."/>
            <person name="Werren J.H."/>
        </authorList>
    </citation>
    <scope>NUCLEOTIDE SEQUENCE [LARGE SCALE GENOMIC DNA]</scope>
    <source>
        <strain evidence="16 17">Alberta</strain>
        <tissue evidence="16">Whole body</tissue>
    </source>
</reference>
<dbReference type="GO" id="GO:0020037">
    <property type="term" value="F:heme binding"/>
    <property type="evidence" value="ECO:0007669"/>
    <property type="project" value="InterPro"/>
</dbReference>